<evidence type="ECO:0000313" key="3">
    <source>
        <dbReference type="Proteomes" id="UP001589692"/>
    </source>
</evidence>
<dbReference type="InterPro" id="IPR027417">
    <property type="entry name" value="P-loop_NTPase"/>
</dbReference>
<dbReference type="EMBL" id="JBHMAA010000014">
    <property type="protein sequence ID" value="MFB9949563.1"/>
    <property type="molecule type" value="Genomic_DNA"/>
</dbReference>
<dbReference type="Gene3D" id="3.40.50.300">
    <property type="entry name" value="P-loop containing nucleotide triphosphate hydrolases"/>
    <property type="match status" value="1"/>
</dbReference>
<reference evidence="2 3" key="1">
    <citation type="submission" date="2024-09" db="EMBL/GenBank/DDBJ databases">
        <authorList>
            <person name="Sun Q."/>
            <person name="Mori K."/>
        </authorList>
    </citation>
    <scope>NUCLEOTIDE SEQUENCE [LARGE SCALE GENOMIC DNA]</scope>
    <source>
        <strain evidence="2 3">TBRC 4938</strain>
    </source>
</reference>
<proteinExistence type="predicted"/>
<feature type="domain" description="NadR/Ttd14 AAA" evidence="1">
    <location>
        <begin position="8"/>
        <end position="170"/>
    </location>
</feature>
<name>A0ABV6AG17_9HYPH</name>
<dbReference type="Proteomes" id="UP001589692">
    <property type="component" value="Unassembled WGS sequence"/>
</dbReference>
<gene>
    <name evidence="2" type="ORF">ACFFP0_11930</name>
</gene>
<sequence>MKYRNSFFVITGGPGAGKTTLVEALKRQGFRGVDEPGRRIIQTQTKFGGRAIPWLEPELYAEVELAVSISNFLGTNPAETTFFDRGIADVIGLLVWLKLPVPAYVIEAARRLRYNATAFIAPAWEDIYVTDEERPQSFSEASTVYDAMIKAYTLVGYNLIHLPRSSVSNRVNFVRGVLMTNTD</sequence>
<dbReference type="RefSeq" id="WP_377260720.1">
    <property type="nucleotide sequence ID" value="NZ_JBHMAA010000014.1"/>
</dbReference>
<comment type="caution">
    <text evidence="2">The sequence shown here is derived from an EMBL/GenBank/DDBJ whole genome shotgun (WGS) entry which is preliminary data.</text>
</comment>
<accession>A0ABV6AG17</accession>
<evidence type="ECO:0000259" key="1">
    <source>
        <dbReference type="Pfam" id="PF13521"/>
    </source>
</evidence>
<keyword evidence="3" id="KW-1185">Reference proteome</keyword>
<protein>
    <submittedName>
        <fullName evidence="2">AAA family ATPase</fullName>
    </submittedName>
</protein>
<evidence type="ECO:0000313" key="2">
    <source>
        <dbReference type="EMBL" id="MFB9949563.1"/>
    </source>
</evidence>
<dbReference type="Pfam" id="PF13521">
    <property type="entry name" value="AAA_28"/>
    <property type="match status" value="1"/>
</dbReference>
<organism evidence="2 3">
    <name type="scientific">Rhizobium puerariae</name>
    <dbReference type="NCBI Taxonomy" id="1585791"/>
    <lineage>
        <taxon>Bacteria</taxon>
        <taxon>Pseudomonadati</taxon>
        <taxon>Pseudomonadota</taxon>
        <taxon>Alphaproteobacteria</taxon>
        <taxon>Hyphomicrobiales</taxon>
        <taxon>Rhizobiaceae</taxon>
        <taxon>Rhizobium/Agrobacterium group</taxon>
        <taxon>Rhizobium</taxon>
    </lineage>
</organism>
<dbReference type="SUPFAM" id="SSF52540">
    <property type="entry name" value="P-loop containing nucleoside triphosphate hydrolases"/>
    <property type="match status" value="1"/>
</dbReference>
<dbReference type="InterPro" id="IPR038727">
    <property type="entry name" value="NadR/Ttd14_AAA_dom"/>
</dbReference>